<reference evidence="1 2" key="1">
    <citation type="submission" date="2021-03" db="EMBL/GenBank/DDBJ databases">
        <title>Complete genome sequence of Streptomyces cyanogenus S136, producer of anticancer angucycline landomycin A.</title>
        <authorList>
            <person name="Hrab P."/>
            <person name="Ruckert C."/>
            <person name="Busche T."/>
            <person name="Ostash I."/>
            <person name="Kalinowski J."/>
            <person name="Fedorenko V."/>
            <person name="Yushchuk O."/>
            <person name="Ostash B."/>
        </authorList>
    </citation>
    <scope>NUCLEOTIDE SEQUENCE [LARGE SCALE GENOMIC DNA]</scope>
    <source>
        <strain evidence="1 2">S136</strain>
    </source>
</reference>
<dbReference type="RefSeq" id="WP_208032849.1">
    <property type="nucleotide sequence ID" value="NZ_CP071839.1"/>
</dbReference>
<proteinExistence type="predicted"/>
<dbReference type="Proteomes" id="UP000663908">
    <property type="component" value="Chromosome"/>
</dbReference>
<accession>A0ABX7TRC9</accession>
<gene>
    <name evidence="1" type="ORF">S1361_17915</name>
</gene>
<keyword evidence="2" id="KW-1185">Reference proteome</keyword>
<dbReference type="EMBL" id="CP071839">
    <property type="protein sequence ID" value="QTD99232.1"/>
    <property type="molecule type" value="Genomic_DNA"/>
</dbReference>
<evidence type="ECO:0000313" key="1">
    <source>
        <dbReference type="EMBL" id="QTD99232.1"/>
    </source>
</evidence>
<evidence type="ECO:0000313" key="2">
    <source>
        <dbReference type="Proteomes" id="UP000663908"/>
    </source>
</evidence>
<protein>
    <submittedName>
        <fullName evidence="1">Uncharacterized protein</fullName>
    </submittedName>
</protein>
<organism evidence="1 2">
    <name type="scientific">Streptomyces cyanogenus</name>
    <dbReference type="NCBI Taxonomy" id="80860"/>
    <lineage>
        <taxon>Bacteria</taxon>
        <taxon>Bacillati</taxon>
        <taxon>Actinomycetota</taxon>
        <taxon>Actinomycetes</taxon>
        <taxon>Kitasatosporales</taxon>
        <taxon>Streptomycetaceae</taxon>
        <taxon>Streptomyces</taxon>
    </lineage>
</organism>
<sequence>MFRTVRKPSPYDARWRRWFKRCRAAGRWLPFPRDEECRQVPPRPTAPLWESSDDVVRLYVLRP</sequence>
<name>A0ABX7TRC9_STRCY</name>